<dbReference type="AlphaFoldDB" id="A0A5D2L3K9"/>
<evidence type="ECO:0000313" key="1">
    <source>
        <dbReference type="EMBL" id="TYH73666.1"/>
    </source>
</evidence>
<name>A0A5D2L3K9_GOSTO</name>
<proteinExistence type="predicted"/>
<feature type="non-terminal residue" evidence="1">
    <location>
        <position position="1"/>
    </location>
</feature>
<dbReference type="EMBL" id="CM017627">
    <property type="protein sequence ID" value="TYH73666.1"/>
    <property type="molecule type" value="Genomic_DNA"/>
</dbReference>
<reference evidence="1 2" key="1">
    <citation type="submission" date="2019-07" db="EMBL/GenBank/DDBJ databases">
        <title>WGS assembly of Gossypium tomentosum.</title>
        <authorList>
            <person name="Chen Z.J."/>
            <person name="Sreedasyam A."/>
            <person name="Ando A."/>
            <person name="Song Q."/>
            <person name="De L."/>
            <person name="Hulse-Kemp A."/>
            <person name="Ding M."/>
            <person name="Ye W."/>
            <person name="Kirkbride R."/>
            <person name="Jenkins J."/>
            <person name="Plott C."/>
            <person name="Lovell J."/>
            <person name="Lin Y.-M."/>
            <person name="Vaughn R."/>
            <person name="Liu B."/>
            <person name="Li W."/>
            <person name="Simpson S."/>
            <person name="Scheffler B."/>
            <person name="Saski C."/>
            <person name="Grover C."/>
            <person name="Hu G."/>
            <person name="Conover J."/>
            <person name="Carlson J."/>
            <person name="Shu S."/>
            <person name="Boston L."/>
            <person name="Williams M."/>
            <person name="Peterson D."/>
            <person name="Mcgee K."/>
            <person name="Jones D."/>
            <person name="Wendel J."/>
            <person name="Stelly D."/>
            <person name="Grimwood J."/>
            <person name="Schmutz J."/>
        </authorList>
    </citation>
    <scope>NUCLEOTIDE SEQUENCE [LARGE SCALE GENOMIC DNA]</scope>
    <source>
        <strain evidence="1">7179.01</strain>
    </source>
</reference>
<evidence type="ECO:0000313" key="2">
    <source>
        <dbReference type="Proteomes" id="UP000322667"/>
    </source>
</evidence>
<sequence length="97" mass="10786">VVHNPDTVELSEAIEGIVKQLERDTEGDVMTDDRFGGPKVMVVNTTGNGRISGIRDDEVISKMDFPNSFRIEANGFVGGIWFLWSDNILVDILELHP</sequence>
<keyword evidence="2" id="KW-1185">Reference proteome</keyword>
<dbReference type="Proteomes" id="UP000322667">
    <property type="component" value="Chromosome D05"/>
</dbReference>
<accession>A0A5D2L3K9</accession>
<gene>
    <name evidence="1" type="ORF">ES332_D05G345200v1</name>
</gene>
<protein>
    <submittedName>
        <fullName evidence="1">Uncharacterized protein</fullName>
    </submittedName>
</protein>
<organism evidence="1 2">
    <name type="scientific">Gossypium tomentosum</name>
    <name type="common">Hawaiian cotton</name>
    <name type="synonym">Gossypium sandvicense</name>
    <dbReference type="NCBI Taxonomy" id="34277"/>
    <lineage>
        <taxon>Eukaryota</taxon>
        <taxon>Viridiplantae</taxon>
        <taxon>Streptophyta</taxon>
        <taxon>Embryophyta</taxon>
        <taxon>Tracheophyta</taxon>
        <taxon>Spermatophyta</taxon>
        <taxon>Magnoliopsida</taxon>
        <taxon>eudicotyledons</taxon>
        <taxon>Gunneridae</taxon>
        <taxon>Pentapetalae</taxon>
        <taxon>rosids</taxon>
        <taxon>malvids</taxon>
        <taxon>Malvales</taxon>
        <taxon>Malvaceae</taxon>
        <taxon>Malvoideae</taxon>
        <taxon>Gossypium</taxon>
    </lineage>
</organism>